<evidence type="ECO:0000313" key="4">
    <source>
        <dbReference type="WBParaSite" id="scaffold8920_cov186.g13492"/>
    </source>
</evidence>
<keyword evidence="2" id="KW-0732">Signal</keyword>
<feature type="signal peptide" evidence="2">
    <location>
        <begin position="1"/>
        <end position="15"/>
    </location>
</feature>
<evidence type="ECO:0000313" key="3">
    <source>
        <dbReference type="Proteomes" id="UP000887561"/>
    </source>
</evidence>
<feature type="compositionally biased region" description="Pro residues" evidence="1">
    <location>
        <begin position="216"/>
        <end position="231"/>
    </location>
</feature>
<feature type="chain" id="PRO_5037088261" evidence="2">
    <location>
        <begin position="16"/>
        <end position="403"/>
    </location>
</feature>
<accession>A0A915NBS5</accession>
<feature type="region of interest" description="Disordered" evidence="1">
    <location>
        <begin position="213"/>
        <end position="241"/>
    </location>
</feature>
<sequence>MWLFLLFMCFSCVHARPHGGEGTSTPSNNADEIIDRFLQNYPQYANMDFSGGHVQALLNIIQNFPINPQQQPQHISMPPQPDLSLTLGRGRPQGGYIIPFDHQKGQNELRQRMVQYILQLPQEFRQTMTNYMHYLLMLLPKPQTHQPTQTTTEGDQPAPAEFYGYRNRDNEFIIRSGLRSLLRHYLFSRLNEYQVDGLGNVYKLPPQQQQFYQQPYQPPHQQPYQQPPQQPPQQHFPSFPHVGRAQTGIRLQERPQVQYHQFYHPSHQQQPSQRPRTMLQPHPNPAFDNRGKLPTIEEASERQSSDSDDINPADVVGSSQQRAHGESSSNPRPRMDPSLRQTFDRSAINPQYGITQHLPQQQGGPPNTEQQHLQGEPSNDPSTAGEIDKDMADLVLRKLATQF</sequence>
<dbReference type="WBParaSite" id="scaffold8920_cov186.g13492">
    <property type="protein sequence ID" value="scaffold8920_cov186.g13492"/>
    <property type="gene ID" value="scaffold8920_cov186.g13492"/>
</dbReference>
<keyword evidence="3" id="KW-1185">Reference proteome</keyword>
<evidence type="ECO:0000256" key="2">
    <source>
        <dbReference type="SAM" id="SignalP"/>
    </source>
</evidence>
<dbReference type="Proteomes" id="UP000887561">
    <property type="component" value="Unplaced"/>
</dbReference>
<organism evidence="3 4">
    <name type="scientific">Meloidogyne javanica</name>
    <name type="common">Root-knot nematode worm</name>
    <dbReference type="NCBI Taxonomy" id="6303"/>
    <lineage>
        <taxon>Eukaryota</taxon>
        <taxon>Metazoa</taxon>
        <taxon>Ecdysozoa</taxon>
        <taxon>Nematoda</taxon>
        <taxon>Chromadorea</taxon>
        <taxon>Rhabditida</taxon>
        <taxon>Tylenchina</taxon>
        <taxon>Tylenchomorpha</taxon>
        <taxon>Tylenchoidea</taxon>
        <taxon>Meloidogynidae</taxon>
        <taxon>Meloidogyninae</taxon>
        <taxon>Meloidogyne</taxon>
        <taxon>Meloidogyne incognita group</taxon>
    </lineage>
</organism>
<feature type="compositionally biased region" description="Polar residues" evidence="1">
    <location>
        <begin position="348"/>
        <end position="382"/>
    </location>
</feature>
<dbReference type="AlphaFoldDB" id="A0A915NBS5"/>
<feature type="region of interest" description="Disordered" evidence="1">
    <location>
        <begin position="264"/>
        <end position="390"/>
    </location>
</feature>
<feature type="compositionally biased region" description="Low complexity" evidence="1">
    <location>
        <begin position="232"/>
        <end position="241"/>
    </location>
</feature>
<evidence type="ECO:0000256" key="1">
    <source>
        <dbReference type="SAM" id="MobiDB-lite"/>
    </source>
</evidence>
<name>A0A915NBS5_MELJA</name>
<reference evidence="4" key="1">
    <citation type="submission" date="2022-11" db="UniProtKB">
        <authorList>
            <consortium name="WormBaseParasite"/>
        </authorList>
    </citation>
    <scope>IDENTIFICATION</scope>
</reference>
<protein>
    <submittedName>
        <fullName evidence="4">Uncharacterized protein</fullName>
    </submittedName>
</protein>
<feature type="compositionally biased region" description="Low complexity" evidence="1">
    <location>
        <begin position="264"/>
        <end position="276"/>
    </location>
</feature>
<proteinExistence type="predicted"/>
<feature type="compositionally biased region" description="Polar residues" evidence="1">
    <location>
        <begin position="317"/>
        <end position="331"/>
    </location>
</feature>